<sequence>MTAPQLRQSNQVDKAKEDICLFGQTNYRNQLTRFGIKTDDRRRHMYIIGKTGMGKTTMMENMVLNDIYKGHGLGIVDPHGDFAEKIIDFIPSRRINDVVYFNPSDTDNPIGFNILEVSDEKQKHLVAAGLMGIFKKIWPDAWSSRMEYILNNTLLALLDYQGSTLLGINRLLADKKYRKRVVAQLKDPVVKAFWQNEFASYSDRYMTEAVAPIQNKIGQFLSASVIRNMVAQVKSTINIRSIMDNQKIFIMNLSKGRIGEDNSRLLGGMLITKLQLAAMERVDMPEEDRKDFFLYVDEFQNFANPSFANILSEARKYRLSLILAHQYVKQLDELVADAVFGNVGTMISFRVGGPDSVELVKEFTPTFLEEDMVNLPKFQIFLKLMIDGVASRPFSAMSMPPIGSPTGSREKVIRVSRERYSTNKNEIEDKITRWSGMDLNEQTDSSNNEKKKDDNKRRDDKPNYKPKSGNSFDKKDSSVRKDMPNNQKSSNTELPKINTEEIKKVEVNKPIVLSQLQSNNQNQANLVEFSSNKRKRRRKKKGHSHTDIAIVQKSEIIPVGSLKTVEVVKNIQTSTNNRPNIYQNTNYTKASVSLDDKKNNQTVQNIPQQSLQVIANNNVITNKNNDEKPPNNNQTNSLEKGIIVKFD</sequence>
<dbReference type="Gene3D" id="3.40.50.300">
    <property type="entry name" value="P-loop containing nucleotide triphosphate hydrolases"/>
    <property type="match status" value="2"/>
</dbReference>
<accession>A0A1F6LL90</accession>
<dbReference type="Pfam" id="PF10412">
    <property type="entry name" value="TrwB_AAD_bind"/>
    <property type="match status" value="1"/>
</dbReference>
<organism evidence="3 4">
    <name type="scientific">Candidatus Magasanikbacteria bacterium RIFCSPHIGHO2_01_FULL_33_34</name>
    <dbReference type="NCBI Taxonomy" id="1798671"/>
    <lineage>
        <taxon>Bacteria</taxon>
        <taxon>Candidatus Magasanikiibacteriota</taxon>
    </lineage>
</organism>
<dbReference type="SUPFAM" id="SSF52540">
    <property type="entry name" value="P-loop containing nucleoside triphosphate hydrolases"/>
    <property type="match status" value="1"/>
</dbReference>
<dbReference type="InterPro" id="IPR019476">
    <property type="entry name" value="T4SS_TraD_DNA-bd"/>
</dbReference>
<dbReference type="PANTHER" id="PTHR42957:SF1">
    <property type="entry name" value="HELICASE MJ1565-RELATED"/>
    <property type="match status" value="1"/>
</dbReference>
<dbReference type="PANTHER" id="PTHR42957">
    <property type="entry name" value="HELICASE MJ1565-RELATED"/>
    <property type="match status" value="1"/>
</dbReference>
<feature type="compositionally biased region" description="Basic and acidic residues" evidence="1">
    <location>
        <begin position="447"/>
        <end position="463"/>
    </location>
</feature>
<feature type="region of interest" description="Disordered" evidence="1">
    <location>
        <begin position="621"/>
        <end position="640"/>
    </location>
</feature>
<dbReference type="InterPro" id="IPR027417">
    <property type="entry name" value="P-loop_NTPase"/>
</dbReference>
<dbReference type="EMBL" id="MFPS01000003">
    <property type="protein sequence ID" value="OGH60084.1"/>
    <property type="molecule type" value="Genomic_DNA"/>
</dbReference>
<feature type="region of interest" description="Disordered" evidence="1">
    <location>
        <begin position="431"/>
        <end position="497"/>
    </location>
</feature>
<protein>
    <recommendedName>
        <fullName evidence="2">Type IV secretion system coupling protein TraD DNA-binding domain-containing protein</fullName>
    </recommendedName>
</protein>
<feature type="region of interest" description="Disordered" evidence="1">
    <location>
        <begin position="524"/>
        <end position="546"/>
    </location>
</feature>
<feature type="domain" description="Type IV secretion system coupling protein TraD DNA-binding" evidence="2">
    <location>
        <begin position="37"/>
        <end position="355"/>
    </location>
</feature>
<feature type="compositionally biased region" description="Basic and acidic residues" evidence="1">
    <location>
        <begin position="472"/>
        <end position="483"/>
    </location>
</feature>
<evidence type="ECO:0000313" key="3">
    <source>
        <dbReference type="EMBL" id="OGH60084.1"/>
    </source>
</evidence>
<evidence type="ECO:0000259" key="2">
    <source>
        <dbReference type="Pfam" id="PF10412"/>
    </source>
</evidence>
<proteinExistence type="predicted"/>
<feature type="compositionally biased region" description="Basic residues" evidence="1">
    <location>
        <begin position="532"/>
        <end position="543"/>
    </location>
</feature>
<evidence type="ECO:0000256" key="1">
    <source>
        <dbReference type="SAM" id="MobiDB-lite"/>
    </source>
</evidence>
<gene>
    <name evidence="3" type="ORF">A2725_00340</name>
</gene>
<dbReference type="InterPro" id="IPR008571">
    <property type="entry name" value="HerA-like"/>
</dbReference>
<dbReference type="AlphaFoldDB" id="A0A1F6LL90"/>
<feature type="compositionally biased region" description="Polar residues" evidence="1">
    <location>
        <begin position="484"/>
        <end position="493"/>
    </location>
</feature>
<dbReference type="CDD" id="cd01127">
    <property type="entry name" value="TrwB_TraG_TraD_VirD4"/>
    <property type="match status" value="1"/>
</dbReference>
<evidence type="ECO:0000313" key="4">
    <source>
        <dbReference type="Proteomes" id="UP000177067"/>
    </source>
</evidence>
<dbReference type="Proteomes" id="UP000177067">
    <property type="component" value="Unassembled WGS sequence"/>
</dbReference>
<comment type="caution">
    <text evidence="3">The sequence shown here is derived from an EMBL/GenBank/DDBJ whole genome shotgun (WGS) entry which is preliminary data.</text>
</comment>
<name>A0A1F6LL90_9BACT</name>
<reference evidence="3 4" key="1">
    <citation type="journal article" date="2016" name="Nat. Commun.">
        <title>Thousands of microbial genomes shed light on interconnected biogeochemical processes in an aquifer system.</title>
        <authorList>
            <person name="Anantharaman K."/>
            <person name="Brown C.T."/>
            <person name="Hug L.A."/>
            <person name="Sharon I."/>
            <person name="Castelle C.J."/>
            <person name="Probst A.J."/>
            <person name="Thomas B.C."/>
            <person name="Singh A."/>
            <person name="Wilkins M.J."/>
            <person name="Karaoz U."/>
            <person name="Brodie E.L."/>
            <person name="Williams K.H."/>
            <person name="Hubbard S.S."/>
            <person name="Banfield J.F."/>
        </authorList>
    </citation>
    <scope>NUCLEOTIDE SEQUENCE [LARGE SCALE GENOMIC DNA]</scope>
</reference>